<proteinExistence type="predicted"/>
<feature type="non-terminal residue" evidence="1">
    <location>
        <position position="1"/>
    </location>
</feature>
<dbReference type="Proteomes" id="UP000593576">
    <property type="component" value="Unassembled WGS sequence"/>
</dbReference>
<evidence type="ECO:0000313" key="2">
    <source>
        <dbReference type="Proteomes" id="UP000593576"/>
    </source>
</evidence>
<comment type="caution">
    <text evidence="1">The sequence shown here is derived from an EMBL/GenBank/DDBJ whole genome shotgun (WGS) entry which is preliminary data.</text>
</comment>
<keyword evidence="2" id="KW-1185">Reference proteome</keyword>
<organism evidence="1 2">
    <name type="scientific">Gossypium schwendimanii</name>
    <name type="common">Cotton</name>
    <dbReference type="NCBI Taxonomy" id="34291"/>
    <lineage>
        <taxon>Eukaryota</taxon>
        <taxon>Viridiplantae</taxon>
        <taxon>Streptophyta</taxon>
        <taxon>Embryophyta</taxon>
        <taxon>Tracheophyta</taxon>
        <taxon>Spermatophyta</taxon>
        <taxon>Magnoliopsida</taxon>
        <taxon>eudicotyledons</taxon>
        <taxon>Gunneridae</taxon>
        <taxon>Pentapetalae</taxon>
        <taxon>rosids</taxon>
        <taxon>malvids</taxon>
        <taxon>Malvales</taxon>
        <taxon>Malvaceae</taxon>
        <taxon>Malvoideae</taxon>
        <taxon>Gossypium</taxon>
    </lineage>
</organism>
<sequence>DQYIGIPLLVQNCRTKWWDKFNDKKYDSKYLDNFFSKIQDYVSLQPRIKPQQNSFK</sequence>
<protein>
    <submittedName>
        <fullName evidence="1">Uncharacterized protein</fullName>
    </submittedName>
</protein>
<dbReference type="EMBL" id="JABFAF010000003">
    <property type="protein sequence ID" value="MBA0851587.1"/>
    <property type="molecule type" value="Genomic_DNA"/>
</dbReference>
<reference evidence="1 2" key="1">
    <citation type="journal article" date="2019" name="Genome Biol. Evol.">
        <title>Insights into the evolution of the New World diploid cottons (Gossypium, subgenus Houzingenia) based on genome sequencing.</title>
        <authorList>
            <person name="Grover C.E."/>
            <person name="Arick M.A. 2nd"/>
            <person name="Thrash A."/>
            <person name="Conover J.L."/>
            <person name="Sanders W.S."/>
            <person name="Peterson D.G."/>
            <person name="Frelichowski J.E."/>
            <person name="Scheffler J.A."/>
            <person name="Scheffler B.E."/>
            <person name="Wendel J.F."/>
        </authorList>
    </citation>
    <scope>NUCLEOTIDE SEQUENCE [LARGE SCALE GENOMIC DNA]</scope>
    <source>
        <strain evidence="1">1</strain>
        <tissue evidence="1">Leaf</tissue>
    </source>
</reference>
<dbReference type="AlphaFoldDB" id="A0A7J9KYT5"/>
<name>A0A7J9KYT5_GOSSC</name>
<evidence type="ECO:0000313" key="1">
    <source>
        <dbReference type="EMBL" id="MBA0851587.1"/>
    </source>
</evidence>
<gene>
    <name evidence="1" type="ORF">Goshw_022469</name>
</gene>
<accession>A0A7J9KYT5</accession>